<proteinExistence type="predicted"/>
<keyword evidence="1" id="KW-0732">Signal</keyword>
<name>A0ABD2Y8Y2_9GENT</name>
<protein>
    <submittedName>
        <fullName evidence="2">Uncharacterized protein</fullName>
    </submittedName>
</protein>
<dbReference type="Proteomes" id="UP001630127">
    <property type="component" value="Unassembled WGS sequence"/>
</dbReference>
<keyword evidence="3" id="KW-1185">Reference proteome</keyword>
<sequence>MGLLLIMNHAAVQFVFALFADSELLVYKIVGRKDKTIYAIQVLWYSLIVRMDQSVTLLLKSLRVLSAIDGVEKYGDGVEEWWHVEGSWEHVGRKGKEKAREDCCSRGSYEDETIQRITPGAVANLEMNEFNQELIMAQSAIGLLAMTASDREEQLSRVNDFFWPWTFFEGLLEFPLSHDNDFKGYLMTWWSNFRPTSIVGVLCKLVPTLVSRNIWKGRNRRIYDGHKITSAQIIHDVVAAIKSITLAYPFLVQDARDQRLVRTDYIAPNLNFKPPRVLSLAWTSPP</sequence>
<gene>
    <name evidence="2" type="ORF">ACH5RR_037099</name>
</gene>
<evidence type="ECO:0000313" key="2">
    <source>
        <dbReference type="EMBL" id="KAL3502650.1"/>
    </source>
</evidence>
<reference evidence="2 3" key="1">
    <citation type="submission" date="2024-11" db="EMBL/GenBank/DDBJ databases">
        <title>A near-complete genome assembly of Cinchona calisaya.</title>
        <authorList>
            <person name="Lian D.C."/>
            <person name="Zhao X.W."/>
            <person name="Wei L."/>
        </authorList>
    </citation>
    <scope>NUCLEOTIDE SEQUENCE [LARGE SCALE GENOMIC DNA]</scope>
    <source>
        <tissue evidence="2">Nenye</tissue>
    </source>
</reference>
<dbReference type="AlphaFoldDB" id="A0ABD2Y8Y2"/>
<evidence type="ECO:0000313" key="3">
    <source>
        <dbReference type="Proteomes" id="UP001630127"/>
    </source>
</evidence>
<organism evidence="2 3">
    <name type="scientific">Cinchona calisaya</name>
    <dbReference type="NCBI Taxonomy" id="153742"/>
    <lineage>
        <taxon>Eukaryota</taxon>
        <taxon>Viridiplantae</taxon>
        <taxon>Streptophyta</taxon>
        <taxon>Embryophyta</taxon>
        <taxon>Tracheophyta</taxon>
        <taxon>Spermatophyta</taxon>
        <taxon>Magnoliopsida</taxon>
        <taxon>eudicotyledons</taxon>
        <taxon>Gunneridae</taxon>
        <taxon>Pentapetalae</taxon>
        <taxon>asterids</taxon>
        <taxon>lamiids</taxon>
        <taxon>Gentianales</taxon>
        <taxon>Rubiaceae</taxon>
        <taxon>Cinchonoideae</taxon>
        <taxon>Cinchoneae</taxon>
        <taxon>Cinchona</taxon>
    </lineage>
</organism>
<evidence type="ECO:0000256" key="1">
    <source>
        <dbReference type="SAM" id="SignalP"/>
    </source>
</evidence>
<accession>A0ABD2Y8Y2</accession>
<comment type="caution">
    <text evidence="2">The sequence shown here is derived from an EMBL/GenBank/DDBJ whole genome shotgun (WGS) entry which is preliminary data.</text>
</comment>
<feature type="chain" id="PRO_5044845308" evidence="1">
    <location>
        <begin position="18"/>
        <end position="286"/>
    </location>
</feature>
<feature type="signal peptide" evidence="1">
    <location>
        <begin position="1"/>
        <end position="17"/>
    </location>
</feature>
<dbReference type="EMBL" id="JBJUIK010000015">
    <property type="protein sequence ID" value="KAL3502650.1"/>
    <property type="molecule type" value="Genomic_DNA"/>
</dbReference>